<dbReference type="PROSITE" id="PS51125">
    <property type="entry name" value="NHL"/>
    <property type="match status" value="2"/>
</dbReference>
<dbReference type="Proteomes" id="UP000055136">
    <property type="component" value="Chromosome"/>
</dbReference>
<evidence type="ECO:0000313" key="4">
    <source>
        <dbReference type="EMBL" id="ALP54908.1"/>
    </source>
</evidence>
<dbReference type="Pfam" id="PF17170">
    <property type="entry name" value="DUF5128"/>
    <property type="match status" value="1"/>
</dbReference>
<keyword evidence="3" id="KW-0732">Signal</keyword>
<gene>
    <name evidence="4" type="ORF">Tel_16540</name>
</gene>
<sequence length="370" mass="40510">MLAALCCLSVLSLVSGCARLPTVFEYRSVESGEFERVWPDAPETARYRYVGELTGEDNFPRPGAQTLNVGTRFLRWLVGLVGHGEQPIILQRPQAVASNSQGRIFVSDVSRQAVYVFDTAQAELLVWEYAAADVRFELPIGLAPTADGGVWVADASLGVVTRLGADGEPLDYFGLDQLQHPTGLAWDASRQRLYVADRGANNIKVYDAAGGLQFEFSEFGEADGQLNGPTYLFWRDDQLYVTDTLNSRIQVFSPQGEYLSGFGRRGLYLGDLPRPKGVAVSQDGKIYVVESYYDYLLIFNRKGELLLPIGGTGHQVGQFYLPAGVWVDNNYVYVADTFNGRVMIFEYLGEGDASDVAGDSSSDIDDAAGG</sequence>
<dbReference type="KEGG" id="tee:Tel_16540"/>
<proteinExistence type="predicted"/>
<dbReference type="AlphaFoldDB" id="A0A0S2TIB7"/>
<evidence type="ECO:0000256" key="1">
    <source>
        <dbReference type="ARBA" id="ARBA00022737"/>
    </source>
</evidence>
<dbReference type="GO" id="GO:0008270">
    <property type="term" value="F:zinc ion binding"/>
    <property type="evidence" value="ECO:0007669"/>
    <property type="project" value="UniProtKB-KW"/>
</dbReference>
<evidence type="ECO:0000256" key="3">
    <source>
        <dbReference type="SAM" id="SignalP"/>
    </source>
</evidence>
<dbReference type="InterPro" id="IPR011042">
    <property type="entry name" value="6-blade_b-propeller_TolB-like"/>
</dbReference>
<evidence type="ECO:0008006" key="6">
    <source>
        <dbReference type="Google" id="ProtNLM"/>
    </source>
</evidence>
<dbReference type="SUPFAM" id="SSF101898">
    <property type="entry name" value="NHL repeat"/>
    <property type="match status" value="1"/>
</dbReference>
<evidence type="ECO:0000313" key="5">
    <source>
        <dbReference type="Proteomes" id="UP000055136"/>
    </source>
</evidence>
<dbReference type="PANTHER" id="PTHR24104">
    <property type="entry name" value="E3 UBIQUITIN-PROTEIN LIGASE NHLRC1-RELATED"/>
    <property type="match status" value="1"/>
</dbReference>
<dbReference type="InterPro" id="IPR050952">
    <property type="entry name" value="TRIM-NHL_E3_ligases"/>
</dbReference>
<feature type="repeat" description="NHL" evidence="2">
    <location>
        <begin position="213"/>
        <end position="255"/>
    </location>
</feature>
<reference evidence="4" key="1">
    <citation type="submission" date="2015-10" db="EMBL/GenBank/DDBJ databases">
        <title>Description of Candidatus Tenderia electrophaga gen. nov, sp. nov., an Uncultivated Electroautotroph from a Biocathode Enrichment.</title>
        <authorList>
            <person name="Eddie B.J."/>
            <person name="Malanoski A.P."/>
            <person name="Wang Z."/>
            <person name="Hall R.J."/>
            <person name="Oh S.D."/>
            <person name="Heiner C."/>
            <person name="Lin B."/>
            <person name="Strycharz-Glaven S.M."/>
        </authorList>
    </citation>
    <scope>NUCLEOTIDE SEQUENCE [LARGE SCALE GENOMIC DNA]</scope>
    <source>
        <strain evidence="4">NRL1</strain>
    </source>
</reference>
<keyword evidence="1" id="KW-0677">Repeat</keyword>
<dbReference type="EMBL" id="CP013099">
    <property type="protein sequence ID" value="ALP54908.1"/>
    <property type="molecule type" value="Genomic_DNA"/>
</dbReference>
<keyword evidence="5" id="KW-1185">Reference proteome</keyword>
<dbReference type="InterPro" id="IPR001258">
    <property type="entry name" value="NHL_repeat"/>
</dbReference>
<evidence type="ECO:0000256" key="2">
    <source>
        <dbReference type="PROSITE-ProRule" id="PRU00504"/>
    </source>
</evidence>
<accession>A0A0S2TIB7</accession>
<dbReference type="PANTHER" id="PTHR24104:SF25">
    <property type="entry name" value="PROTEIN LIN-41"/>
    <property type="match status" value="1"/>
</dbReference>
<organism evidence="4 5">
    <name type="scientific">Candidatus Tenderia electrophaga</name>
    <dbReference type="NCBI Taxonomy" id="1748243"/>
    <lineage>
        <taxon>Bacteria</taxon>
        <taxon>Pseudomonadati</taxon>
        <taxon>Pseudomonadota</taxon>
        <taxon>Gammaproteobacteria</taxon>
        <taxon>Candidatus Tenderiales</taxon>
        <taxon>Candidatus Tenderiaceae</taxon>
        <taxon>Candidatus Tenderia</taxon>
    </lineage>
</organism>
<dbReference type="Gene3D" id="2.120.10.30">
    <property type="entry name" value="TolB, C-terminal domain"/>
    <property type="match status" value="2"/>
</dbReference>
<feature type="repeat" description="NHL" evidence="2">
    <location>
        <begin position="177"/>
        <end position="209"/>
    </location>
</feature>
<feature type="chain" id="PRO_5006605029" description="6-bladed beta-propeller" evidence="3">
    <location>
        <begin position="18"/>
        <end position="370"/>
    </location>
</feature>
<name>A0A0S2TIB7_9GAMM</name>
<dbReference type="STRING" id="1748243.Tel_16540"/>
<protein>
    <recommendedName>
        <fullName evidence="6">6-bladed beta-propeller</fullName>
    </recommendedName>
</protein>
<feature type="signal peptide" evidence="3">
    <location>
        <begin position="1"/>
        <end position="17"/>
    </location>
</feature>